<evidence type="ECO:0000313" key="6">
    <source>
        <dbReference type="Proteomes" id="UP001596512"/>
    </source>
</evidence>
<dbReference type="Proteomes" id="UP001596512">
    <property type="component" value="Unassembled WGS sequence"/>
</dbReference>
<protein>
    <submittedName>
        <fullName evidence="5">HAD family hydrolase</fullName>
        <ecNumber evidence="5">3.1.3.-</ecNumber>
    </submittedName>
</protein>
<dbReference type="InterPro" id="IPR036412">
    <property type="entry name" value="HAD-like_sf"/>
</dbReference>
<dbReference type="SUPFAM" id="SSF56784">
    <property type="entry name" value="HAD-like"/>
    <property type="match status" value="1"/>
</dbReference>
<name>A0ABW2TTF9_9PSEU</name>
<dbReference type="Gene3D" id="3.40.50.1000">
    <property type="entry name" value="HAD superfamily/HAD-like"/>
    <property type="match status" value="1"/>
</dbReference>
<evidence type="ECO:0000256" key="3">
    <source>
        <dbReference type="ARBA" id="ARBA00022842"/>
    </source>
</evidence>
<comment type="cofactor">
    <cofactor evidence="1">
        <name>Mg(2+)</name>
        <dbReference type="ChEBI" id="CHEBI:18420"/>
    </cofactor>
</comment>
<dbReference type="InterPro" id="IPR051400">
    <property type="entry name" value="HAD-like_hydrolase"/>
</dbReference>
<evidence type="ECO:0000313" key="5">
    <source>
        <dbReference type="EMBL" id="MFC7617004.1"/>
    </source>
</evidence>
<proteinExistence type="predicted"/>
<dbReference type="InterPro" id="IPR006439">
    <property type="entry name" value="HAD-SF_hydro_IA"/>
</dbReference>
<accession>A0ABW2TTF9</accession>
<dbReference type="NCBIfam" id="TIGR01509">
    <property type="entry name" value="HAD-SF-IA-v3"/>
    <property type="match status" value="1"/>
</dbReference>
<dbReference type="PANTHER" id="PTHR46470">
    <property type="entry name" value="N-ACYLNEURAMINATE-9-PHOSPHATASE"/>
    <property type="match status" value="1"/>
</dbReference>
<comment type="caution">
    <text evidence="5">The sequence shown here is derived from an EMBL/GenBank/DDBJ whole genome shotgun (WGS) entry which is preliminary data.</text>
</comment>
<dbReference type="Pfam" id="PF00702">
    <property type="entry name" value="Hydrolase"/>
    <property type="match status" value="1"/>
</dbReference>
<sequence>MTNASHPDQHGRLARVGLARFFDAVISAGALGVAKPAPAIFHAACAELDVPPTHTLHVGDRLDHDARAAVNAGLHGVWLDRAGTPTPVDPGIHVIDSLSDLPTLLVSEFRTPTVTTSTGVPTPAAKTPDFSISPAVV</sequence>
<organism evidence="5 6">
    <name type="scientific">Actinokineospora soli</name>
    <dbReference type="NCBI Taxonomy" id="1048753"/>
    <lineage>
        <taxon>Bacteria</taxon>
        <taxon>Bacillati</taxon>
        <taxon>Actinomycetota</taxon>
        <taxon>Actinomycetes</taxon>
        <taxon>Pseudonocardiales</taxon>
        <taxon>Pseudonocardiaceae</taxon>
        <taxon>Actinokineospora</taxon>
    </lineage>
</organism>
<dbReference type="PANTHER" id="PTHR46470:SF4">
    <property type="entry name" value="5-AMINO-6-(5-PHOSPHO-D-RIBITYLAMINO)URACIL PHOSPHATASE YIGB"/>
    <property type="match status" value="1"/>
</dbReference>
<keyword evidence="3" id="KW-0460">Magnesium</keyword>
<evidence type="ECO:0000256" key="1">
    <source>
        <dbReference type="ARBA" id="ARBA00001946"/>
    </source>
</evidence>
<evidence type="ECO:0000256" key="2">
    <source>
        <dbReference type="ARBA" id="ARBA00022801"/>
    </source>
</evidence>
<dbReference type="InterPro" id="IPR023214">
    <property type="entry name" value="HAD_sf"/>
</dbReference>
<dbReference type="NCBIfam" id="TIGR01549">
    <property type="entry name" value="HAD-SF-IA-v1"/>
    <property type="match status" value="1"/>
</dbReference>
<feature type="region of interest" description="Disordered" evidence="4">
    <location>
        <begin position="115"/>
        <end position="137"/>
    </location>
</feature>
<dbReference type="EMBL" id="JBHTEY010000004">
    <property type="protein sequence ID" value="MFC7617004.1"/>
    <property type="molecule type" value="Genomic_DNA"/>
</dbReference>
<dbReference type="EC" id="3.1.3.-" evidence="5"/>
<gene>
    <name evidence="5" type="ORF">ACFQV2_29745</name>
</gene>
<dbReference type="GO" id="GO:0016787">
    <property type="term" value="F:hydrolase activity"/>
    <property type="evidence" value="ECO:0007669"/>
    <property type="project" value="UniProtKB-KW"/>
</dbReference>
<keyword evidence="6" id="KW-1185">Reference proteome</keyword>
<keyword evidence="2 5" id="KW-0378">Hydrolase</keyword>
<reference evidence="6" key="1">
    <citation type="journal article" date="2019" name="Int. J. Syst. Evol. Microbiol.">
        <title>The Global Catalogue of Microorganisms (GCM) 10K type strain sequencing project: providing services to taxonomists for standard genome sequencing and annotation.</title>
        <authorList>
            <consortium name="The Broad Institute Genomics Platform"/>
            <consortium name="The Broad Institute Genome Sequencing Center for Infectious Disease"/>
            <person name="Wu L."/>
            <person name="Ma J."/>
        </authorList>
    </citation>
    <scope>NUCLEOTIDE SEQUENCE [LARGE SCALE GENOMIC DNA]</scope>
    <source>
        <strain evidence="6">JCM 17695</strain>
    </source>
</reference>
<evidence type="ECO:0000256" key="4">
    <source>
        <dbReference type="SAM" id="MobiDB-lite"/>
    </source>
</evidence>